<dbReference type="Gene3D" id="3.40.50.2300">
    <property type="match status" value="1"/>
</dbReference>
<keyword evidence="5" id="KW-0808">Transferase</keyword>
<evidence type="ECO:0000256" key="3">
    <source>
        <dbReference type="ARBA" id="ARBA00012438"/>
    </source>
</evidence>
<feature type="domain" description="HAMP" evidence="14">
    <location>
        <begin position="193"/>
        <end position="246"/>
    </location>
</feature>
<dbReference type="PRINTS" id="PR00344">
    <property type="entry name" value="BCTRLSENSOR"/>
</dbReference>
<dbReference type="SMART" id="SM00091">
    <property type="entry name" value="PAS"/>
    <property type="match status" value="1"/>
</dbReference>
<evidence type="ECO:0000256" key="1">
    <source>
        <dbReference type="ARBA" id="ARBA00000085"/>
    </source>
</evidence>
<dbReference type="Gene3D" id="1.10.287.130">
    <property type="match status" value="1"/>
</dbReference>
<sequence length="804" mass="85065">MFKSASLRTKLTLAIGLTGLVAALALALATRHLAEHQIEHAQQRLLTLAAQDVAARFAHDPHAHAGEWRRLAEPWRADGVQFSVTDAQGRVLIGEPVAGGHTAPASQPSEPTAAARPAPPEPLRFTDPDGRERLAMGVLAAGHGRAPGLGWRVVASTDAETAFAPARQLALLTAALGLLAVAVVTTGVWVALGRLLQPLRQMGDAAARLCQGALDTPMPLPRGHGEVAQCTRSLVALVHALQQRNLALRLTSRVFDESTQAIALCEADGTVITVNPAFETLTGHRPDQAPGQALAALLAADPGDATVQALAAPLQLGSDWAGEQALCSSDGRAYTAWLSLHALRDGAGHITHRVAMLDDITERQRHTQAQERHRHHLEGLLAERTAALSQAHAELHSTRLSAERAKQAKTDLLAGMSHEIRTPLNAIIGLTHLLARDGPAAATPQRPQLERIHGAATQLMGIVDDVLDLSRIEAGKVAVAHTAFSLADVMTEVHDMLAEAAARKGLALVLDLHDLPLRSLGDAKRLRQVLLNFASNAIKFTELGQVRLEGCSVQRQATRCRVRLGVADTGPGLDDAQQQRLFQPFEPLSSAGSPQPGGTGLGLVIARHLARLMGGEVGVHSAPGQGSRFWIELWLDMAPTPVALAPANLPARSDAETQLRQRRGLRVLLAEDNVVNQEVASALLESVGVQVDVVDDGLAAVAHVQRQRYDLILMDMQMPGMDGLAATRAIRQLPQGAAVPILAMTAHVFGDAGRACQEAGMNGHVTKPVAPETLFSKMLQWLPEGAAQAPAAVPAAEAASALTA</sequence>
<feature type="region of interest" description="Disordered" evidence="8">
    <location>
        <begin position="96"/>
        <end position="129"/>
    </location>
</feature>
<accession>A0ABU9CFZ8</accession>
<dbReference type="PROSITE" id="PS50113">
    <property type="entry name" value="PAC"/>
    <property type="match status" value="1"/>
</dbReference>
<organism evidence="15 16">
    <name type="scientific">Pseudaquabacterium inlustre</name>
    <dbReference type="NCBI Taxonomy" id="2984192"/>
    <lineage>
        <taxon>Bacteria</taxon>
        <taxon>Pseudomonadati</taxon>
        <taxon>Pseudomonadota</taxon>
        <taxon>Betaproteobacteria</taxon>
        <taxon>Burkholderiales</taxon>
        <taxon>Sphaerotilaceae</taxon>
        <taxon>Pseudaquabacterium</taxon>
    </lineage>
</organism>
<keyword evidence="4 7" id="KW-0597">Phosphoprotein</keyword>
<dbReference type="InterPro" id="IPR036890">
    <property type="entry name" value="HATPase_C_sf"/>
</dbReference>
<evidence type="ECO:0000259" key="12">
    <source>
        <dbReference type="PROSITE" id="PS50112"/>
    </source>
</evidence>
<evidence type="ECO:0000256" key="9">
    <source>
        <dbReference type="SAM" id="Phobius"/>
    </source>
</evidence>
<dbReference type="EMBL" id="JBBUTH010000005">
    <property type="protein sequence ID" value="MEK8050786.1"/>
    <property type="molecule type" value="Genomic_DNA"/>
</dbReference>
<evidence type="ECO:0000256" key="4">
    <source>
        <dbReference type="ARBA" id="ARBA00022553"/>
    </source>
</evidence>
<evidence type="ECO:0000256" key="7">
    <source>
        <dbReference type="PROSITE-ProRule" id="PRU00169"/>
    </source>
</evidence>
<dbReference type="SMART" id="SM00448">
    <property type="entry name" value="REC"/>
    <property type="match status" value="1"/>
</dbReference>
<evidence type="ECO:0000256" key="6">
    <source>
        <dbReference type="ARBA" id="ARBA00022777"/>
    </source>
</evidence>
<keyword evidence="6" id="KW-0418">Kinase</keyword>
<dbReference type="EC" id="2.7.13.3" evidence="3"/>
<dbReference type="CDD" id="cd17546">
    <property type="entry name" value="REC_hyHK_CKI1_RcsC-like"/>
    <property type="match status" value="1"/>
</dbReference>
<evidence type="ECO:0000313" key="16">
    <source>
        <dbReference type="Proteomes" id="UP001365405"/>
    </source>
</evidence>
<dbReference type="SMART" id="SM00388">
    <property type="entry name" value="HisKA"/>
    <property type="match status" value="1"/>
</dbReference>
<gene>
    <name evidence="15" type="ORF">AACH10_11110</name>
</gene>
<feature type="domain" description="Response regulatory" evidence="11">
    <location>
        <begin position="666"/>
        <end position="782"/>
    </location>
</feature>
<evidence type="ECO:0000256" key="5">
    <source>
        <dbReference type="ARBA" id="ARBA00022679"/>
    </source>
</evidence>
<evidence type="ECO:0000256" key="2">
    <source>
        <dbReference type="ARBA" id="ARBA00004370"/>
    </source>
</evidence>
<dbReference type="PROSITE" id="PS50110">
    <property type="entry name" value="RESPONSE_REGULATORY"/>
    <property type="match status" value="1"/>
</dbReference>
<dbReference type="Pfam" id="PF00072">
    <property type="entry name" value="Response_reg"/>
    <property type="match status" value="1"/>
</dbReference>
<feature type="transmembrane region" description="Helical" evidence="9">
    <location>
        <begin position="169"/>
        <end position="192"/>
    </location>
</feature>
<dbReference type="PROSITE" id="PS50112">
    <property type="entry name" value="PAS"/>
    <property type="match status" value="1"/>
</dbReference>
<dbReference type="InterPro" id="IPR000700">
    <property type="entry name" value="PAS-assoc_C"/>
</dbReference>
<dbReference type="CDD" id="cd16922">
    <property type="entry name" value="HATPase_EvgS-ArcB-TorS-like"/>
    <property type="match status" value="1"/>
</dbReference>
<dbReference type="InterPro" id="IPR003660">
    <property type="entry name" value="HAMP_dom"/>
</dbReference>
<proteinExistence type="predicted"/>
<feature type="domain" description="PAC" evidence="13">
    <location>
        <begin position="320"/>
        <end position="372"/>
    </location>
</feature>
<evidence type="ECO:0000256" key="8">
    <source>
        <dbReference type="SAM" id="MobiDB-lite"/>
    </source>
</evidence>
<dbReference type="SMART" id="SM00387">
    <property type="entry name" value="HATPase_c"/>
    <property type="match status" value="1"/>
</dbReference>
<dbReference type="InterPro" id="IPR000014">
    <property type="entry name" value="PAS"/>
</dbReference>
<dbReference type="CDD" id="cd00130">
    <property type="entry name" value="PAS"/>
    <property type="match status" value="1"/>
</dbReference>
<dbReference type="InterPro" id="IPR005467">
    <property type="entry name" value="His_kinase_dom"/>
</dbReference>
<keyword evidence="9" id="KW-1133">Transmembrane helix</keyword>
<dbReference type="RefSeq" id="WP_341410478.1">
    <property type="nucleotide sequence ID" value="NZ_JBBUTH010000005.1"/>
</dbReference>
<dbReference type="PROSITE" id="PS50885">
    <property type="entry name" value="HAMP"/>
    <property type="match status" value="1"/>
</dbReference>
<keyword evidence="16" id="KW-1185">Reference proteome</keyword>
<dbReference type="SMART" id="SM00304">
    <property type="entry name" value="HAMP"/>
    <property type="match status" value="1"/>
</dbReference>
<evidence type="ECO:0000259" key="14">
    <source>
        <dbReference type="PROSITE" id="PS50885"/>
    </source>
</evidence>
<dbReference type="Gene3D" id="6.10.340.10">
    <property type="match status" value="1"/>
</dbReference>
<keyword evidence="9" id="KW-0812">Transmembrane</keyword>
<dbReference type="InterPro" id="IPR013656">
    <property type="entry name" value="PAS_4"/>
</dbReference>
<feature type="domain" description="PAS" evidence="12">
    <location>
        <begin position="247"/>
        <end position="317"/>
    </location>
</feature>
<evidence type="ECO:0000259" key="10">
    <source>
        <dbReference type="PROSITE" id="PS50109"/>
    </source>
</evidence>
<feature type="modified residue" description="4-aspartylphosphate" evidence="7">
    <location>
        <position position="715"/>
    </location>
</feature>
<comment type="caution">
    <text evidence="15">The sequence shown here is derived from an EMBL/GenBank/DDBJ whole genome shotgun (WGS) entry which is preliminary data.</text>
</comment>
<dbReference type="InterPro" id="IPR036097">
    <property type="entry name" value="HisK_dim/P_sf"/>
</dbReference>
<dbReference type="Pfam" id="PF08448">
    <property type="entry name" value="PAS_4"/>
    <property type="match status" value="1"/>
</dbReference>
<protein>
    <recommendedName>
        <fullName evidence="3">histidine kinase</fullName>
        <ecNumber evidence="3">2.7.13.3</ecNumber>
    </recommendedName>
</protein>
<dbReference type="PANTHER" id="PTHR45339">
    <property type="entry name" value="HYBRID SIGNAL TRANSDUCTION HISTIDINE KINASE J"/>
    <property type="match status" value="1"/>
</dbReference>
<keyword evidence="9" id="KW-0472">Membrane</keyword>
<dbReference type="PROSITE" id="PS50109">
    <property type="entry name" value="HIS_KIN"/>
    <property type="match status" value="1"/>
</dbReference>
<dbReference type="InterPro" id="IPR001789">
    <property type="entry name" value="Sig_transdc_resp-reg_receiver"/>
</dbReference>
<dbReference type="SUPFAM" id="SSF55874">
    <property type="entry name" value="ATPase domain of HSP90 chaperone/DNA topoisomerase II/histidine kinase"/>
    <property type="match status" value="1"/>
</dbReference>
<dbReference type="InterPro" id="IPR011006">
    <property type="entry name" value="CheY-like_superfamily"/>
</dbReference>
<feature type="domain" description="Histidine kinase" evidence="10">
    <location>
        <begin position="415"/>
        <end position="637"/>
    </location>
</feature>
<dbReference type="PANTHER" id="PTHR45339:SF5">
    <property type="entry name" value="HISTIDINE KINASE"/>
    <property type="match status" value="1"/>
</dbReference>
<dbReference type="InterPro" id="IPR003594">
    <property type="entry name" value="HATPase_dom"/>
</dbReference>
<dbReference type="InterPro" id="IPR035965">
    <property type="entry name" value="PAS-like_dom_sf"/>
</dbReference>
<dbReference type="Pfam" id="PF00512">
    <property type="entry name" value="HisKA"/>
    <property type="match status" value="1"/>
</dbReference>
<dbReference type="SUPFAM" id="SSF52172">
    <property type="entry name" value="CheY-like"/>
    <property type="match status" value="1"/>
</dbReference>
<evidence type="ECO:0000259" key="11">
    <source>
        <dbReference type="PROSITE" id="PS50110"/>
    </source>
</evidence>
<dbReference type="InterPro" id="IPR003661">
    <property type="entry name" value="HisK_dim/P_dom"/>
</dbReference>
<evidence type="ECO:0000313" key="15">
    <source>
        <dbReference type="EMBL" id="MEK8050786.1"/>
    </source>
</evidence>
<dbReference type="CDD" id="cd00082">
    <property type="entry name" value="HisKA"/>
    <property type="match status" value="1"/>
</dbReference>
<reference evidence="15 16" key="1">
    <citation type="submission" date="2024-04" db="EMBL/GenBank/DDBJ databases">
        <title>Novel species of the genus Ideonella isolated from streams.</title>
        <authorList>
            <person name="Lu H."/>
        </authorList>
    </citation>
    <scope>NUCLEOTIDE SEQUENCE [LARGE SCALE GENOMIC DNA]</scope>
    <source>
        <strain evidence="15 16">DXS22W</strain>
    </source>
</reference>
<dbReference type="SUPFAM" id="SSF55785">
    <property type="entry name" value="PYP-like sensor domain (PAS domain)"/>
    <property type="match status" value="1"/>
</dbReference>
<dbReference type="Proteomes" id="UP001365405">
    <property type="component" value="Unassembled WGS sequence"/>
</dbReference>
<dbReference type="NCBIfam" id="TIGR00229">
    <property type="entry name" value="sensory_box"/>
    <property type="match status" value="1"/>
</dbReference>
<evidence type="ECO:0000259" key="13">
    <source>
        <dbReference type="PROSITE" id="PS50113"/>
    </source>
</evidence>
<dbReference type="Gene3D" id="3.30.565.10">
    <property type="entry name" value="Histidine kinase-like ATPase, C-terminal domain"/>
    <property type="match status" value="1"/>
</dbReference>
<name>A0ABU9CFZ8_9BURK</name>
<comment type="subcellular location">
    <subcellularLocation>
        <location evidence="2">Membrane</location>
    </subcellularLocation>
</comment>
<dbReference type="Pfam" id="PF02518">
    <property type="entry name" value="HATPase_c"/>
    <property type="match status" value="1"/>
</dbReference>
<dbReference type="SUPFAM" id="SSF47384">
    <property type="entry name" value="Homodimeric domain of signal transducing histidine kinase"/>
    <property type="match status" value="1"/>
</dbReference>
<dbReference type="InterPro" id="IPR004358">
    <property type="entry name" value="Sig_transdc_His_kin-like_C"/>
</dbReference>
<comment type="catalytic activity">
    <reaction evidence="1">
        <text>ATP + protein L-histidine = ADP + protein N-phospho-L-histidine.</text>
        <dbReference type="EC" id="2.7.13.3"/>
    </reaction>
</comment>
<dbReference type="Gene3D" id="3.30.450.20">
    <property type="entry name" value="PAS domain"/>
    <property type="match status" value="1"/>
</dbReference>